<keyword evidence="6" id="KW-1133">Transmembrane helix</keyword>
<protein>
    <submittedName>
        <fullName evidence="11">Galactose-3-O-sulfotransferase 3-like</fullName>
    </submittedName>
</protein>
<sequence length="254" mass="30464">MPPDTVYVTIVREPSAHFESIYNYYELRRRFKMSLSEFSLINKMHLLRKSFGFRVRNPQLYDLGVDGKYSQNKSFFENEVKNIDQIFDLVMITDMMSESIVLLKELMCWQLRDVTTFKRNSRIDIWRENELSVKVKEGIKAWNVGDTILYDYFREKLVKRITEFGQERMKREVNLLEQLNKQLFEECVLKVQVSRELPKPFKHSSTKVLGFRLKPERETNLTCLQMAAVPSSYVKHLREKQYEWIRNKKGRNPI</sequence>
<comment type="subcellular location">
    <subcellularLocation>
        <location evidence="1">Golgi apparatus membrane</location>
        <topology evidence="1">Single-pass type II membrane protein</topology>
    </subcellularLocation>
</comment>
<dbReference type="InterPro" id="IPR009729">
    <property type="entry name" value="Gal-3-0_sulfotransfrase"/>
</dbReference>
<comment type="similarity">
    <text evidence="2">Belongs to the galactose-3-O-sulfotransferase family.</text>
</comment>
<keyword evidence="3" id="KW-0808">Transferase</keyword>
<dbReference type="Gene3D" id="3.40.50.300">
    <property type="entry name" value="P-loop containing nucleotide triphosphate hydrolases"/>
    <property type="match status" value="1"/>
</dbReference>
<evidence type="ECO:0000256" key="7">
    <source>
        <dbReference type="ARBA" id="ARBA00023034"/>
    </source>
</evidence>
<evidence type="ECO:0000256" key="5">
    <source>
        <dbReference type="ARBA" id="ARBA00022968"/>
    </source>
</evidence>
<keyword evidence="7" id="KW-0333">Golgi apparatus</keyword>
<proteinExistence type="inferred from homology"/>
<organism evidence="10 11">
    <name type="scientific">Limulus polyphemus</name>
    <name type="common">Atlantic horseshoe crab</name>
    <dbReference type="NCBI Taxonomy" id="6850"/>
    <lineage>
        <taxon>Eukaryota</taxon>
        <taxon>Metazoa</taxon>
        <taxon>Ecdysozoa</taxon>
        <taxon>Arthropoda</taxon>
        <taxon>Chelicerata</taxon>
        <taxon>Merostomata</taxon>
        <taxon>Xiphosura</taxon>
        <taxon>Limulidae</taxon>
        <taxon>Limulus</taxon>
    </lineage>
</organism>
<dbReference type="Proteomes" id="UP000694941">
    <property type="component" value="Unplaced"/>
</dbReference>
<evidence type="ECO:0000256" key="6">
    <source>
        <dbReference type="ARBA" id="ARBA00022989"/>
    </source>
</evidence>
<keyword evidence="10" id="KW-1185">Reference proteome</keyword>
<accession>A0ABM1BEQ3</accession>
<reference evidence="11" key="1">
    <citation type="submission" date="2025-08" db="UniProtKB">
        <authorList>
            <consortium name="RefSeq"/>
        </authorList>
    </citation>
    <scope>IDENTIFICATION</scope>
    <source>
        <tissue evidence="11">Muscle</tissue>
    </source>
</reference>
<evidence type="ECO:0000256" key="9">
    <source>
        <dbReference type="ARBA" id="ARBA00023180"/>
    </source>
</evidence>
<dbReference type="Pfam" id="PF06990">
    <property type="entry name" value="Gal-3-0_sulfotr"/>
    <property type="match status" value="1"/>
</dbReference>
<evidence type="ECO:0000256" key="8">
    <source>
        <dbReference type="ARBA" id="ARBA00023136"/>
    </source>
</evidence>
<dbReference type="InterPro" id="IPR027417">
    <property type="entry name" value="P-loop_NTPase"/>
</dbReference>
<dbReference type="GeneID" id="106464868"/>
<dbReference type="PANTHER" id="PTHR14647:SF87">
    <property type="entry name" value="PUTATIVE-RELATED"/>
    <property type="match status" value="1"/>
</dbReference>
<evidence type="ECO:0000256" key="3">
    <source>
        <dbReference type="ARBA" id="ARBA00022679"/>
    </source>
</evidence>
<gene>
    <name evidence="11" type="primary">LOC106464868</name>
</gene>
<evidence type="ECO:0000313" key="11">
    <source>
        <dbReference type="RefSeq" id="XP_013780481.2"/>
    </source>
</evidence>
<evidence type="ECO:0000256" key="1">
    <source>
        <dbReference type="ARBA" id="ARBA00004323"/>
    </source>
</evidence>
<evidence type="ECO:0000256" key="2">
    <source>
        <dbReference type="ARBA" id="ARBA00008124"/>
    </source>
</evidence>
<keyword evidence="9" id="KW-0325">Glycoprotein</keyword>
<dbReference type="RefSeq" id="XP_013780481.2">
    <property type="nucleotide sequence ID" value="XM_013925027.2"/>
</dbReference>
<evidence type="ECO:0000256" key="4">
    <source>
        <dbReference type="ARBA" id="ARBA00022692"/>
    </source>
</evidence>
<keyword evidence="4" id="KW-0812">Transmembrane</keyword>
<name>A0ABM1BEQ3_LIMPO</name>
<evidence type="ECO:0000313" key="10">
    <source>
        <dbReference type="Proteomes" id="UP000694941"/>
    </source>
</evidence>
<keyword evidence="5" id="KW-0735">Signal-anchor</keyword>
<dbReference type="PANTHER" id="PTHR14647">
    <property type="entry name" value="GALACTOSE-3-O-SULFOTRANSFERASE"/>
    <property type="match status" value="1"/>
</dbReference>
<keyword evidence="8" id="KW-0472">Membrane</keyword>